<dbReference type="OrthoDB" id="9815791at2"/>
<dbReference type="GO" id="GO:0046872">
    <property type="term" value="F:metal ion binding"/>
    <property type="evidence" value="ECO:0007669"/>
    <property type="project" value="InterPro"/>
</dbReference>
<evidence type="ECO:0000313" key="4">
    <source>
        <dbReference type="EMBL" id="OMG93317.1"/>
    </source>
</evidence>
<dbReference type="PROSITE" id="PS00913">
    <property type="entry name" value="ADH_IRON_1"/>
    <property type="match status" value="1"/>
</dbReference>
<dbReference type="InterPro" id="IPR056798">
    <property type="entry name" value="ADH_Fe_C"/>
</dbReference>
<dbReference type="AlphaFoldDB" id="A0A1R1K1L1"/>
<dbReference type="PANTHER" id="PTHR11496:SF83">
    <property type="entry name" value="HYDROXYACID-OXOACID TRANSHYDROGENASE, MITOCHONDRIAL"/>
    <property type="match status" value="1"/>
</dbReference>
<dbReference type="InterPro" id="IPR001670">
    <property type="entry name" value="ADH_Fe/GldA"/>
</dbReference>
<dbReference type="PANTHER" id="PTHR11496">
    <property type="entry name" value="ALCOHOL DEHYDROGENASE"/>
    <property type="match status" value="1"/>
</dbReference>
<dbReference type="Gene3D" id="3.40.50.1970">
    <property type="match status" value="1"/>
</dbReference>
<evidence type="ECO:0000256" key="1">
    <source>
        <dbReference type="ARBA" id="ARBA00023002"/>
    </source>
</evidence>
<evidence type="ECO:0000259" key="3">
    <source>
        <dbReference type="Pfam" id="PF25137"/>
    </source>
</evidence>
<dbReference type="NCBIfam" id="TIGR03405">
    <property type="entry name" value="Phn_Fe-ADH"/>
    <property type="match status" value="1"/>
</dbReference>
<dbReference type="Proteomes" id="UP000187251">
    <property type="component" value="Unassembled WGS sequence"/>
</dbReference>
<protein>
    <submittedName>
        <fullName evidence="4">Alcohol dehydrogenase</fullName>
    </submittedName>
</protein>
<sequence>MWHFHNPVAVDAGAGALARLPQRLGPRRAILIAFPQARQLGVCDRIQALLGDRLVAIETDIAPNPDVAWLAPMYERLWRDHPDAECVIALGGGSVIDCAKAMVTGTRSGTFDELLACLSDGATVTPARVRALIALPTTAGTGSEVTPWATLWDTRQGRKHSLHLPWTWPEAALIDPDLMGSLPADATLASGLDALSHALESLWNVNRNPVSASLAVSAARDILAVLPALVRDIGRRDLRHRMAVAAVQAGIAFSNTKTALAHSLSYGLTLRHGVVHGIACSFSLPRVMGMAFGHDAELDALLLSIFDARAPDEAVARLAGFLEDLGVSTDPAAYGVEAGQWDQLVSAALQGPRGRNFIAAQ</sequence>
<proteinExistence type="predicted"/>
<dbReference type="InterPro" id="IPR039697">
    <property type="entry name" value="Alcohol_dehydrogenase_Fe"/>
</dbReference>
<name>A0A1R1K1L1_ALCXX</name>
<reference evidence="4" key="1">
    <citation type="submission" date="2016-09" db="EMBL/GenBank/DDBJ databases">
        <title>Phylogenomics of Achromobacter.</title>
        <authorList>
            <person name="Jeukens J."/>
            <person name="Freschi L."/>
            <person name="Vincent A.T."/>
            <person name="Emond-Rheault J.-G."/>
            <person name="Kukavica-Ibrulj I."/>
            <person name="Charette S.J."/>
            <person name="Levesque R.C."/>
        </authorList>
    </citation>
    <scope>NUCLEOTIDE SEQUENCE [LARGE SCALE GENOMIC DNA]</scope>
    <source>
        <strain evidence="4">AUS488</strain>
    </source>
</reference>
<dbReference type="InterPro" id="IPR017775">
    <property type="entry name" value="ADH_Fe_PsrA-like"/>
</dbReference>
<dbReference type="SUPFAM" id="SSF56796">
    <property type="entry name" value="Dehydroquinate synthase-like"/>
    <property type="match status" value="1"/>
</dbReference>
<dbReference type="InterPro" id="IPR035873">
    <property type="entry name" value="PhpC"/>
</dbReference>
<evidence type="ECO:0000259" key="2">
    <source>
        <dbReference type="Pfam" id="PF00465"/>
    </source>
</evidence>
<gene>
    <name evidence="4" type="ORF">BIZ92_03030</name>
</gene>
<dbReference type="CDD" id="cd08182">
    <property type="entry name" value="HEPD"/>
    <property type="match status" value="1"/>
</dbReference>
<organism evidence="4">
    <name type="scientific">Alcaligenes xylosoxydans xylosoxydans</name>
    <name type="common">Achromobacter xylosoxidans</name>
    <dbReference type="NCBI Taxonomy" id="85698"/>
    <lineage>
        <taxon>Bacteria</taxon>
        <taxon>Pseudomonadati</taxon>
        <taxon>Pseudomonadota</taxon>
        <taxon>Betaproteobacteria</taxon>
        <taxon>Burkholderiales</taxon>
        <taxon>Alcaligenaceae</taxon>
        <taxon>Achromobacter</taxon>
    </lineage>
</organism>
<feature type="domain" description="Alcohol dehydrogenase iron-type/glycerol dehydrogenase GldA" evidence="2">
    <location>
        <begin position="12"/>
        <end position="176"/>
    </location>
</feature>
<dbReference type="RefSeq" id="WP_076408237.1">
    <property type="nucleotide sequence ID" value="NZ_MJMN01000001.1"/>
</dbReference>
<dbReference type="InterPro" id="IPR018211">
    <property type="entry name" value="ADH_Fe_CS"/>
</dbReference>
<dbReference type="Pfam" id="PF25137">
    <property type="entry name" value="ADH_Fe_C"/>
    <property type="match status" value="1"/>
</dbReference>
<dbReference type="GO" id="GO:0017000">
    <property type="term" value="P:antibiotic biosynthetic process"/>
    <property type="evidence" value="ECO:0007669"/>
    <property type="project" value="InterPro"/>
</dbReference>
<dbReference type="Gene3D" id="1.20.1090.10">
    <property type="entry name" value="Dehydroquinate synthase-like - alpha domain"/>
    <property type="match status" value="1"/>
</dbReference>
<dbReference type="GO" id="GO:0004022">
    <property type="term" value="F:alcohol dehydrogenase (NAD+) activity"/>
    <property type="evidence" value="ECO:0007669"/>
    <property type="project" value="TreeGrafter"/>
</dbReference>
<keyword evidence="1" id="KW-0560">Oxidoreductase</keyword>
<accession>A0A1R1K1L1</accession>
<dbReference type="Pfam" id="PF00465">
    <property type="entry name" value="Fe-ADH"/>
    <property type="match status" value="1"/>
</dbReference>
<comment type="caution">
    <text evidence="4">The sequence shown here is derived from an EMBL/GenBank/DDBJ whole genome shotgun (WGS) entry which is preliminary data.</text>
</comment>
<dbReference type="EMBL" id="MJMN01000001">
    <property type="protein sequence ID" value="OMG93317.1"/>
    <property type="molecule type" value="Genomic_DNA"/>
</dbReference>
<feature type="domain" description="Fe-containing alcohol dehydrogenase-like C-terminal" evidence="3">
    <location>
        <begin position="187"/>
        <end position="350"/>
    </location>
</feature>